<feature type="signal peptide" evidence="4">
    <location>
        <begin position="1"/>
        <end position="32"/>
    </location>
</feature>
<evidence type="ECO:0000313" key="6">
    <source>
        <dbReference type="Proteomes" id="UP001458880"/>
    </source>
</evidence>
<proteinExistence type="predicted"/>
<dbReference type="InterPro" id="IPR000618">
    <property type="entry name" value="Insect_cuticle"/>
</dbReference>
<comment type="caution">
    <text evidence="5">The sequence shown here is derived from an EMBL/GenBank/DDBJ whole genome shotgun (WGS) entry which is preliminary data.</text>
</comment>
<dbReference type="GO" id="GO:0042302">
    <property type="term" value="F:structural constituent of cuticle"/>
    <property type="evidence" value="ECO:0007669"/>
    <property type="project" value="UniProtKB-UniRule"/>
</dbReference>
<dbReference type="PROSITE" id="PS00233">
    <property type="entry name" value="CHIT_BIND_RR_1"/>
    <property type="match status" value="1"/>
</dbReference>
<dbReference type="Pfam" id="PF00379">
    <property type="entry name" value="Chitin_bind_4"/>
    <property type="match status" value="1"/>
</dbReference>
<organism evidence="5 6">
    <name type="scientific">Popillia japonica</name>
    <name type="common">Japanese beetle</name>
    <dbReference type="NCBI Taxonomy" id="7064"/>
    <lineage>
        <taxon>Eukaryota</taxon>
        <taxon>Metazoa</taxon>
        <taxon>Ecdysozoa</taxon>
        <taxon>Arthropoda</taxon>
        <taxon>Hexapoda</taxon>
        <taxon>Insecta</taxon>
        <taxon>Pterygota</taxon>
        <taxon>Neoptera</taxon>
        <taxon>Endopterygota</taxon>
        <taxon>Coleoptera</taxon>
        <taxon>Polyphaga</taxon>
        <taxon>Scarabaeiformia</taxon>
        <taxon>Scarabaeidae</taxon>
        <taxon>Rutelinae</taxon>
        <taxon>Popillia</taxon>
    </lineage>
</organism>
<evidence type="ECO:0000256" key="2">
    <source>
        <dbReference type="PROSITE-ProRule" id="PRU00497"/>
    </source>
</evidence>
<dbReference type="PANTHER" id="PTHR12236:SF81">
    <property type="entry name" value="CUTICLE PROTEIN 19-LIKE PROTEIN"/>
    <property type="match status" value="1"/>
</dbReference>
<name>A0AAW1KK10_POPJA</name>
<keyword evidence="6" id="KW-1185">Reference proteome</keyword>
<dbReference type="GO" id="GO:0031012">
    <property type="term" value="C:extracellular matrix"/>
    <property type="evidence" value="ECO:0007669"/>
    <property type="project" value="TreeGrafter"/>
</dbReference>
<dbReference type="PROSITE" id="PS51155">
    <property type="entry name" value="CHIT_BIND_RR_2"/>
    <property type="match status" value="1"/>
</dbReference>
<dbReference type="EMBL" id="JASPKY010000218">
    <property type="protein sequence ID" value="KAK9719576.1"/>
    <property type="molecule type" value="Genomic_DNA"/>
</dbReference>
<feature type="chain" id="PRO_5043609640" evidence="4">
    <location>
        <begin position="33"/>
        <end position="350"/>
    </location>
</feature>
<keyword evidence="4" id="KW-0732">Signal</keyword>
<keyword evidence="1 2" id="KW-0193">Cuticle</keyword>
<evidence type="ECO:0000256" key="3">
    <source>
        <dbReference type="SAM" id="MobiDB-lite"/>
    </source>
</evidence>
<sequence>MYTLKQKIAVRSLPPPLLPWLLLTAFVTSSRAVPVTYEHNYAPDHDYSPKDYSFSYGVKDLHTGDVKQQWEKKHGDSIRGHYSLVEPDGTVRIVDYTADSKSGFNAVVKHKGTSYHQDPHSNHKATSHKTFEMKPGDTEVDHPQYAYKYVEAAASVAAAPLEHKELEQDQETYEPDVNQGAEAYPESKEPTTSDSEATQTKNVYTKYKNQPPQIQLPVDLSLLKPKQNIEAVDVSLVKPIEVDFHQVDYEKKPSHNVAAAPVIPYAPGKEPETTTRARPGPVTFPADTSEDNSNVNKNNENKQRFPHLKLSQAEYQNFLKDYYKDAKINASLQNRDFLISNYRKLSIRTS</sequence>
<feature type="region of interest" description="Disordered" evidence="3">
    <location>
        <begin position="167"/>
        <end position="199"/>
    </location>
</feature>
<evidence type="ECO:0000256" key="4">
    <source>
        <dbReference type="SAM" id="SignalP"/>
    </source>
</evidence>
<evidence type="ECO:0000256" key="1">
    <source>
        <dbReference type="ARBA" id="ARBA00022460"/>
    </source>
</evidence>
<dbReference type="InterPro" id="IPR051217">
    <property type="entry name" value="Insect_Cuticle_Struc_Prot"/>
</dbReference>
<dbReference type="PANTHER" id="PTHR12236">
    <property type="entry name" value="STRUCTURAL CONTITUENT OF CUTICLE"/>
    <property type="match status" value="1"/>
</dbReference>
<reference evidence="5 6" key="1">
    <citation type="journal article" date="2024" name="BMC Genomics">
        <title>De novo assembly and annotation of Popillia japonica's genome with initial clues to its potential as an invasive pest.</title>
        <authorList>
            <person name="Cucini C."/>
            <person name="Boschi S."/>
            <person name="Funari R."/>
            <person name="Cardaioli E."/>
            <person name="Iannotti N."/>
            <person name="Marturano G."/>
            <person name="Paoli F."/>
            <person name="Bruttini M."/>
            <person name="Carapelli A."/>
            <person name="Frati F."/>
            <person name="Nardi F."/>
        </authorList>
    </citation>
    <scope>NUCLEOTIDE SEQUENCE [LARGE SCALE GENOMIC DNA]</scope>
    <source>
        <strain evidence="5">DMR45628</strain>
    </source>
</reference>
<evidence type="ECO:0000313" key="5">
    <source>
        <dbReference type="EMBL" id="KAK9719576.1"/>
    </source>
</evidence>
<gene>
    <name evidence="5" type="ORF">QE152_g22592</name>
</gene>
<feature type="region of interest" description="Disordered" evidence="3">
    <location>
        <begin position="264"/>
        <end position="303"/>
    </location>
</feature>
<protein>
    <submittedName>
        <fullName evidence="5">Insect cuticle protein</fullName>
    </submittedName>
</protein>
<dbReference type="GO" id="GO:0005615">
    <property type="term" value="C:extracellular space"/>
    <property type="evidence" value="ECO:0007669"/>
    <property type="project" value="TreeGrafter"/>
</dbReference>
<dbReference type="PRINTS" id="PR00947">
    <property type="entry name" value="CUTICLE"/>
</dbReference>
<dbReference type="InterPro" id="IPR031311">
    <property type="entry name" value="CHIT_BIND_RR_consensus"/>
</dbReference>
<accession>A0AAW1KK10</accession>
<dbReference type="Proteomes" id="UP001458880">
    <property type="component" value="Unassembled WGS sequence"/>
</dbReference>
<dbReference type="AlphaFoldDB" id="A0AAW1KK10"/>